<dbReference type="AlphaFoldDB" id="A0A1T4Y8Y2"/>
<dbReference type="STRING" id="1147123.SAMN05443428_12819"/>
<evidence type="ECO:0000256" key="1">
    <source>
        <dbReference type="SAM" id="Phobius"/>
    </source>
</evidence>
<proteinExistence type="predicted"/>
<keyword evidence="1" id="KW-0472">Membrane</keyword>
<evidence type="ECO:0000313" key="2">
    <source>
        <dbReference type="EMBL" id="SKA98304.1"/>
    </source>
</evidence>
<dbReference type="Proteomes" id="UP000190105">
    <property type="component" value="Unassembled WGS sequence"/>
</dbReference>
<accession>A0A1T4Y8Y2</accession>
<name>A0A1T4Y8Y2_9CLOT</name>
<feature type="transmembrane region" description="Helical" evidence="1">
    <location>
        <begin position="22"/>
        <end position="40"/>
    </location>
</feature>
<dbReference type="RefSeq" id="WP_179122313.1">
    <property type="nucleotide sequence ID" value="NZ_FUYH01000028.1"/>
</dbReference>
<evidence type="ECO:0000313" key="3">
    <source>
        <dbReference type="Proteomes" id="UP000190105"/>
    </source>
</evidence>
<keyword evidence="1" id="KW-0812">Transmembrane</keyword>
<gene>
    <name evidence="2" type="ORF">SAMN05443428_12819</name>
</gene>
<keyword evidence="3" id="KW-1185">Reference proteome</keyword>
<sequence length="80" mass="9291">MKNILVLAFIIQQITLNPFDNGGILCLILILILIKLLIYIPENKIIPEKGYFSKNDFVNLLRKYCKNSNVVYFLADMLEE</sequence>
<protein>
    <submittedName>
        <fullName evidence="2">Uncharacterized protein</fullName>
    </submittedName>
</protein>
<dbReference type="EMBL" id="FUYH01000028">
    <property type="protein sequence ID" value="SKA98304.1"/>
    <property type="molecule type" value="Genomic_DNA"/>
</dbReference>
<organism evidence="2 3">
    <name type="scientific">Caloramator quimbayensis</name>
    <dbReference type="NCBI Taxonomy" id="1147123"/>
    <lineage>
        <taxon>Bacteria</taxon>
        <taxon>Bacillati</taxon>
        <taxon>Bacillota</taxon>
        <taxon>Clostridia</taxon>
        <taxon>Eubacteriales</taxon>
        <taxon>Clostridiaceae</taxon>
        <taxon>Caloramator</taxon>
    </lineage>
</organism>
<keyword evidence="1" id="KW-1133">Transmembrane helix</keyword>
<reference evidence="3" key="1">
    <citation type="submission" date="2017-02" db="EMBL/GenBank/DDBJ databases">
        <authorList>
            <person name="Varghese N."/>
            <person name="Submissions S."/>
        </authorList>
    </citation>
    <scope>NUCLEOTIDE SEQUENCE [LARGE SCALE GENOMIC DNA]</scope>
    <source>
        <strain evidence="3">USBA 833</strain>
    </source>
</reference>